<evidence type="ECO:0000313" key="3">
    <source>
        <dbReference type="EMBL" id="SUZ86444.1"/>
    </source>
</evidence>
<keyword evidence="1" id="KW-0328">Glycosyltransferase</keyword>
<proteinExistence type="predicted"/>
<dbReference type="SUPFAM" id="SSF53756">
    <property type="entry name" value="UDP-Glycosyltransferase/glycogen phosphorylase"/>
    <property type="match status" value="1"/>
</dbReference>
<evidence type="ECO:0000256" key="2">
    <source>
        <dbReference type="ARBA" id="ARBA00022679"/>
    </source>
</evidence>
<dbReference type="GO" id="GO:0008713">
    <property type="term" value="F:ADP-heptose-lipopolysaccharide heptosyltransferase activity"/>
    <property type="evidence" value="ECO:0007669"/>
    <property type="project" value="TreeGrafter"/>
</dbReference>
<reference evidence="3" key="1">
    <citation type="submission" date="2018-05" db="EMBL/GenBank/DDBJ databases">
        <authorList>
            <person name="Lanie J.A."/>
            <person name="Ng W.-L."/>
            <person name="Kazmierczak K.M."/>
            <person name="Andrzejewski T.M."/>
            <person name="Davidsen T.M."/>
            <person name="Wayne K.J."/>
            <person name="Tettelin H."/>
            <person name="Glass J.I."/>
            <person name="Rusch D."/>
            <person name="Podicherti R."/>
            <person name="Tsui H.-C.T."/>
            <person name="Winkler M.E."/>
        </authorList>
    </citation>
    <scope>NUCLEOTIDE SEQUENCE</scope>
</reference>
<dbReference type="InterPro" id="IPR051199">
    <property type="entry name" value="LPS_LOS_Heptosyltrfase"/>
</dbReference>
<dbReference type="GO" id="GO:0009244">
    <property type="term" value="P:lipopolysaccharide core region biosynthetic process"/>
    <property type="evidence" value="ECO:0007669"/>
    <property type="project" value="TreeGrafter"/>
</dbReference>
<dbReference type="Pfam" id="PF01075">
    <property type="entry name" value="Glyco_transf_9"/>
    <property type="match status" value="1"/>
</dbReference>
<dbReference type="PANTHER" id="PTHR30160">
    <property type="entry name" value="TETRAACYLDISACCHARIDE 4'-KINASE-RELATED"/>
    <property type="match status" value="1"/>
</dbReference>
<name>A0A381R5F3_9ZZZZ</name>
<dbReference type="AlphaFoldDB" id="A0A381R5F3"/>
<dbReference type="GO" id="GO:0005829">
    <property type="term" value="C:cytosol"/>
    <property type="evidence" value="ECO:0007669"/>
    <property type="project" value="TreeGrafter"/>
</dbReference>
<dbReference type="PANTHER" id="PTHR30160:SF1">
    <property type="entry name" value="LIPOPOLYSACCHARIDE 1,2-N-ACETYLGLUCOSAMINETRANSFERASE-RELATED"/>
    <property type="match status" value="1"/>
</dbReference>
<sequence>MLTPFYLILNLFRIRKLFQEDIIKTILVTEYHRIGDVLMIAPALKALKEHFKDAQLILLCSSAAASLARDLQLADEVIVFDAPWTTWSFSPFKWIKARSFARSFSKRKINLAIDFKGDIRNSWFLWHMKSEHSLGYTTTGGGYFFSRTFLFPFEMHQTERALHLVSKIGAKPVMSMETKWAVKKGGYIVLHPGTIDSRRGWPLHHWIALINTLTTDFELAIVRTKESVELVEAVKKNNLAVYIFEGNIVQFKNWLQVQRLLIAPDSMAGHLAAYLKIPVISLFGAQNPELTKPLGDKIIVVNSGKECVHQRHHWRLCSSCMSAINPESVLDSAVNLLRYNYGK</sequence>
<accession>A0A381R5F3</accession>
<gene>
    <name evidence="3" type="ORF">METZ01_LOCUS39298</name>
</gene>
<dbReference type="Gene3D" id="3.40.50.2000">
    <property type="entry name" value="Glycogen Phosphorylase B"/>
    <property type="match status" value="2"/>
</dbReference>
<dbReference type="CDD" id="cd03789">
    <property type="entry name" value="GT9_LPS_heptosyltransferase"/>
    <property type="match status" value="1"/>
</dbReference>
<keyword evidence="2" id="KW-0808">Transferase</keyword>
<organism evidence="3">
    <name type="scientific">marine metagenome</name>
    <dbReference type="NCBI Taxonomy" id="408172"/>
    <lineage>
        <taxon>unclassified sequences</taxon>
        <taxon>metagenomes</taxon>
        <taxon>ecological metagenomes</taxon>
    </lineage>
</organism>
<dbReference type="InterPro" id="IPR002201">
    <property type="entry name" value="Glyco_trans_9"/>
</dbReference>
<protein>
    <recommendedName>
        <fullName evidence="4">Glycosyltransferase family 9 protein</fullName>
    </recommendedName>
</protein>
<dbReference type="EMBL" id="UINC01001682">
    <property type="protein sequence ID" value="SUZ86444.1"/>
    <property type="molecule type" value="Genomic_DNA"/>
</dbReference>
<evidence type="ECO:0008006" key="4">
    <source>
        <dbReference type="Google" id="ProtNLM"/>
    </source>
</evidence>
<evidence type="ECO:0000256" key="1">
    <source>
        <dbReference type="ARBA" id="ARBA00022676"/>
    </source>
</evidence>